<organism evidence="2 3">
    <name type="scientific">Limnovirga soli</name>
    <dbReference type="NCBI Taxonomy" id="2656915"/>
    <lineage>
        <taxon>Bacteria</taxon>
        <taxon>Pseudomonadati</taxon>
        <taxon>Bacteroidota</taxon>
        <taxon>Chitinophagia</taxon>
        <taxon>Chitinophagales</taxon>
        <taxon>Chitinophagaceae</taxon>
        <taxon>Limnovirga</taxon>
    </lineage>
</organism>
<dbReference type="PROSITE" id="PS51257">
    <property type="entry name" value="PROKAR_LIPOPROTEIN"/>
    <property type="match status" value="1"/>
</dbReference>
<gene>
    <name evidence="2" type="ORF">GD597_00705</name>
</gene>
<proteinExistence type="predicted"/>
<dbReference type="AlphaFoldDB" id="A0A8J8FDK9"/>
<dbReference type="RefSeq" id="WP_171605871.1">
    <property type="nucleotide sequence ID" value="NZ_WHPF01000001.1"/>
</dbReference>
<comment type="caution">
    <text evidence="2">The sequence shown here is derived from an EMBL/GenBank/DDBJ whole genome shotgun (WGS) entry which is preliminary data.</text>
</comment>
<name>A0A8J8FDK9_9BACT</name>
<feature type="chain" id="PRO_5035261969" evidence="1">
    <location>
        <begin position="23"/>
        <end position="199"/>
    </location>
</feature>
<feature type="signal peptide" evidence="1">
    <location>
        <begin position="1"/>
        <end position="22"/>
    </location>
</feature>
<dbReference type="Proteomes" id="UP000598971">
    <property type="component" value="Unassembled WGS sequence"/>
</dbReference>
<evidence type="ECO:0000313" key="3">
    <source>
        <dbReference type="Proteomes" id="UP000598971"/>
    </source>
</evidence>
<dbReference type="EMBL" id="WHPF01000001">
    <property type="protein sequence ID" value="NNV53956.1"/>
    <property type="molecule type" value="Genomic_DNA"/>
</dbReference>
<protein>
    <submittedName>
        <fullName evidence="2">Uncharacterized protein</fullName>
    </submittedName>
</protein>
<evidence type="ECO:0000256" key="1">
    <source>
        <dbReference type="SAM" id="SignalP"/>
    </source>
</evidence>
<reference evidence="2" key="1">
    <citation type="submission" date="2019-10" db="EMBL/GenBank/DDBJ databases">
        <title>Draft genome sequence of Panacibacter sp. KCS-6.</title>
        <authorList>
            <person name="Yim K.J."/>
        </authorList>
    </citation>
    <scope>NUCLEOTIDE SEQUENCE</scope>
    <source>
        <strain evidence="2">KCS-6</strain>
    </source>
</reference>
<keyword evidence="3" id="KW-1185">Reference proteome</keyword>
<sequence length="199" mass="21673">MKKWLFGLAAATYIMVACNKEASVSSSLPANSISVTATSALMNVSASALSADDSLVIYFEGSAEDSICWLFDGDSSYGHHEDHHGHDTTGHDSTWHGDGDSIHIFDGDSLNHFEDSLHHPYDSSFVHNDSTNCRNLDSAGYHKKGHYMQPGFTITVNGNKATLRVLRTGNYMLTAKAYARSSDGSYTLIKSGFIKLTAR</sequence>
<accession>A0A8J8FDK9</accession>
<keyword evidence="1" id="KW-0732">Signal</keyword>
<evidence type="ECO:0000313" key="2">
    <source>
        <dbReference type="EMBL" id="NNV53956.1"/>
    </source>
</evidence>